<feature type="transmembrane region" description="Helical" evidence="7">
    <location>
        <begin position="287"/>
        <end position="306"/>
    </location>
</feature>
<feature type="transmembrane region" description="Helical" evidence="7">
    <location>
        <begin position="229"/>
        <end position="256"/>
    </location>
</feature>
<keyword evidence="9" id="KW-1185">Reference proteome</keyword>
<gene>
    <name evidence="8" type="ORF">OM076_29240</name>
</gene>
<dbReference type="InterPro" id="IPR050367">
    <property type="entry name" value="APC_superfamily"/>
</dbReference>
<evidence type="ECO:0000256" key="4">
    <source>
        <dbReference type="ARBA" id="ARBA00022692"/>
    </source>
</evidence>
<keyword evidence="6 7" id="KW-0472">Membrane</keyword>
<sequence length="350" mass="37332">MVLAAAIRSGYRGLQQLASGWKGGVYRWVSEGLSAPLGLLAIWCQFALTIFYYPTLLAYVGSTLAYVIDPGLAGNGVYTAAVVITLFWGGVLVSSRGMGLVAKLASHGTVIGTLIPGAILVVMGLVYLLQGNHSAAPMDTSQLVPAWTGLAGLVLIVNNFLSYAGMEMNAVHVSELKDPAREFPKPIFVAMGLVLAIFILPALAISWMIPAEELSLTAGVMQAFSAFFAHFGMSFLVPLIALALVAASLSGMNAWLAGPSKGLLKIGAEQGYLPPQFQKLNAEGIQVNILVAQGVVTTIIGLLFAFPPSVSSAYWIFSVMTTQVYLIMYVLMFVAARRSRRDQPDHPRGY</sequence>
<keyword evidence="3" id="KW-1003">Cell membrane</keyword>
<evidence type="ECO:0000313" key="9">
    <source>
        <dbReference type="Proteomes" id="UP001149140"/>
    </source>
</evidence>
<evidence type="ECO:0000256" key="3">
    <source>
        <dbReference type="ARBA" id="ARBA00022475"/>
    </source>
</evidence>
<dbReference type="InterPro" id="IPR002293">
    <property type="entry name" value="AA/rel_permease1"/>
</dbReference>
<dbReference type="Gene3D" id="1.20.1740.10">
    <property type="entry name" value="Amino acid/polyamine transporter I"/>
    <property type="match status" value="1"/>
</dbReference>
<evidence type="ECO:0000313" key="8">
    <source>
        <dbReference type="EMBL" id="MDA0164391.1"/>
    </source>
</evidence>
<evidence type="ECO:0000256" key="7">
    <source>
        <dbReference type="SAM" id="Phobius"/>
    </source>
</evidence>
<evidence type="ECO:0000256" key="1">
    <source>
        <dbReference type="ARBA" id="ARBA00004651"/>
    </source>
</evidence>
<evidence type="ECO:0000256" key="5">
    <source>
        <dbReference type="ARBA" id="ARBA00022989"/>
    </source>
</evidence>
<keyword evidence="2" id="KW-0813">Transport</keyword>
<reference evidence="8" key="1">
    <citation type="submission" date="2022-10" db="EMBL/GenBank/DDBJ databases">
        <title>The WGS of Solirubrobacter ginsenosidimutans DSM 21036.</title>
        <authorList>
            <person name="Jiang Z."/>
        </authorList>
    </citation>
    <scope>NUCLEOTIDE SEQUENCE</scope>
    <source>
        <strain evidence="8">DSM 21036</strain>
    </source>
</reference>
<dbReference type="EMBL" id="JAPDOD010000033">
    <property type="protein sequence ID" value="MDA0164391.1"/>
    <property type="molecule type" value="Genomic_DNA"/>
</dbReference>
<dbReference type="PANTHER" id="PTHR42770">
    <property type="entry name" value="AMINO ACID TRANSPORTER-RELATED"/>
    <property type="match status" value="1"/>
</dbReference>
<feature type="transmembrane region" description="Helical" evidence="7">
    <location>
        <begin position="105"/>
        <end position="127"/>
    </location>
</feature>
<proteinExistence type="predicted"/>
<comment type="caution">
    <text evidence="8">The sequence shown here is derived from an EMBL/GenBank/DDBJ whole genome shotgun (WGS) entry which is preliminary data.</text>
</comment>
<organism evidence="8 9">
    <name type="scientific">Solirubrobacter ginsenosidimutans</name>
    <dbReference type="NCBI Taxonomy" id="490573"/>
    <lineage>
        <taxon>Bacteria</taxon>
        <taxon>Bacillati</taxon>
        <taxon>Actinomycetota</taxon>
        <taxon>Thermoleophilia</taxon>
        <taxon>Solirubrobacterales</taxon>
        <taxon>Solirubrobacteraceae</taxon>
        <taxon>Solirubrobacter</taxon>
    </lineage>
</organism>
<name>A0A9X3MWR7_9ACTN</name>
<evidence type="ECO:0000256" key="2">
    <source>
        <dbReference type="ARBA" id="ARBA00022448"/>
    </source>
</evidence>
<keyword evidence="5 7" id="KW-1133">Transmembrane helix</keyword>
<dbReference type="Proteomes" id="UP001149140">
    <property type="component" value="Unassembled WGS sequence"/>
</dbReference>
<dbReference type="GO" id="GO:0022857">
    <property type="term" value="F:transmembrane transporter activity"/>
    <property type="evidence" value="ECO:0007669"/>
    <property type="project" value="InterPro"/>
</dbReference>
<dbReference type="GO" id="GO:0005886">
    <property type="term" value="C:plasma membrane"/>
    <property type="evidence" value="ECO:0007669"/>
    <property type="project" value="UniProtKB-SubCell"/>
</dbReference>
<feature type="transmembrane region" description="Helical" evidence="7">
    <location>
        <begin position="37"/>
        <end position="60"/>
    </location>
</feature>
<accession>A0A9X3MWR7</accession>
<evidence type="ECO:0000256" key="6">
    <source>
        <dbReference type="ARBA" id="ARBA00023136"/>
    </source>
</evidence>
<feature type="transmembrane region" description="Helical" evidence="7">
    <location>
        <begin position="72"/>
        <end position="93"/>
    </location>
</feature>
<keyword evidence="4 7" id="KW-0812">Transmembrane</keyword>
<dbReference type="AlphaFoldDB" id="A0A9X3MWR7"/>
<dbReference type="PANTHER" id="PTHR42770:SF15">
    <property type="entry name" value="GLUTAMATE_GAMMA-AMINOBUTYRATE ANTIPORTER-RELATED"/>
    <property type="match status" value="1"/>
</dbReference>
<dbReference type="Pfam" id="PF13520">
    <property type="entry name" value="AA_permease_2"/>
    <property type="match status" value="1"/>
</dbReference>
<feature type="transmembrane region" description="Helical" evidence="7">
    <location>
        <begin position="312"/>
        <end position="336"/>
    </location>
</feature>
<protein>
    <submittedName>
        <fullName evidence="8">APC family permease</fullName>
    </submittedName>
</protein>
<feature type="transmembrane region" description="Helical" evidence="7">
    <location>
        <begin position="147"/>
        <end position="166"/>
    </location>
</feature>
<feature type="transmembrane region" description="Helical" evidence="7">
    <location>
        <begin position="187"/>
        <end position="209"/>
    </location>
</feature>
<dbReference type="PIRSF" id="PIRSF006060">
    <property type="entry name" value="AA_transporter"/>
    <property type="match status" value="1"/>
</dbReference>
<comment type="subcellular location">
    <subcellularLocation>
        <location evidence="1">Cell membrane</location>
        <topology evidence="1">Multi-pass membrane protein</topology>
    </subcellularLocation>
</comment>